<dbReference type="GO" id="GO:0005634">
    <property type="term" value="C:nucleus"/>
    <property type="evidence" value="ECO:0007669"/>
    <property type="project" value="TreeGrafter"/>
</dbReference>
<feature type="non-terminal residue" evidence="3">
    <location>
        <position position="141"/>
    </location>
</feature>
<dbReference type="GO" id="GO:0003677">
    <property type="term" value="F:DNA binding"/>
    <property type="evidence" value="ECO:0007669"/>
    <property type="project" value="UniProtKB-KW"/>
</dbReference>
<accession>A0A9N9HR63</accession>
<dbReference type="PROSITE" id="PS51253">
    <property type="entry name" value="HTH_CENPB"/>
    <property type="match status" value="1"/>
</dbReference>
<dbReference type="Gene3D" id="1.10.10.60">
    <property type="entry name" value="Homeodomain-like"/>
    <property type="match status" value="1"/>
</dbReference>
<evidence type="ECO:0000256" key="1">
    <source>
        <dbReference type="ARBA" id="ARBA00023125"/>
    </source>
</evidence>
<sequence length="141" mass="16246">LLMEKALLFAEEFEVSDKFVAFAGWVNNFKRRNNLKSYKKCGESGSVNMDEISKFREQLQDIIKDYEPQDVFNCDETALYWILESSRTLAYSSVKGKKKSKDQVSLLVTTNAIGNEKLLILFIHKYKIPRALRGINKSTLP</sequence>
<gene>
    <name evidence="3" type="ORF">AGERDE_LOCUS13527</name>
</gene>
<keyword evidence="4" id="KW-1185">Reference proteome</keyword>
<feature type="domain" description="HTH CENPB-type" evidence="2">
    <location>
        <begin position="1"/>
        <end position="39"/>
    </location>
</feature>
<reference evidence="3" key="1">
    <citation type="submission" date="2021-06" db="EMBL/GenBank/DDBJ databases">
        <authorList>
            <person name="Kallberg Y."/>
            <person name="Tangrot J."/>
            <person name="Rosling A."/>
        </authorList>
    </citation>
    <scope>NUCLEOTIDE SEQUENCE</scope>
    <source>
        <strain evidence="3">MT106</strain>
    </source>
</reference>
<feature type="non-terminal residue" evidence="3">
    <location>
        <position position="1"/>
    </location>
</feature>
<dbReference type="AlphaFoldDB" id="A0A9N9HR63"/>
<proteinExistence type="predicted"/>
<keyword evidence="1" id="KW-0238">DNA-binding</keyword>
<protein>
    <submittedName>
        <fullName evidence="3">3290_t:CDS:1</fullName>
    </submittedName>
</protein>
<evidence type="ECO:0000259" key="2">
    <source>
        <dbReference type="PROSITE" id="PS51253"/>
    </source>
</evidence>
<name>A0A9N9HR63_9GLOM</name>
<organism evidence="3 4">
    <name type="scientific">Ambispora gerdemannii</name>
    <dbReference type="NCBI Taxonomy" id="144530"/>
    <lineage>
        <taxon>Eukaryota</taxon>
        <taxon>Fungi</taxon>
        <taxon>Fungi incertae sedis</taxon>
        <taxon>Mucoromycota</taxon>
        <taxon>Glomeromycotina</taxon>
        <taxon>Glomeromycetes</taxon>
        <taxon>Archaeosporales</taxon>
        <taxon>Ambisporaceae</taxon>
        <taxon>Ambispora</taxon>
    </lineage>
</organism>
<dbReference type="PANTHER" id="PTHR19303:SF73">
    <property type="entry name" value="PROTEIN PDC2"/>
    <property type="match status" value="1"/>
</dbReference>
<evidence type="ECO:0000313" key="4">
    <source>
        <dbReference type="Proteomes" id="UP000789831"/>
    </source>
</evidence>
<dbReference type="EMBL" id="CAJVPL010018252">
    <property type="protein sequence ID" value="CAG8701400.1"/>
    <property type="molecule type" value="Genomic_DNA"/>
</dbReference>
<dbReference type="Pfam" id="PF03221">
    <property type="entry name" value="HTH_Tnp_Tc5"/>
    <property type="match status" value="1"/>
</dbReference>
<dbReference type="InterPro" id="IPR050863">
    <property type="entry name" value="CenT-Element_Derived"/>
</dbReference>
<evidence type="ECO:0000313" key="3">
    <source>
        <dbReference type="EMBL" id="CAG8701400.1"/>
    </source>
</evidence>
<dbReference type="OrthoDB" id="5593786at2759"/>
<dbReference type="InterPro" id="IPR006600">
    <property type="entry name" value="HTH_CenpB_DNA-bd_dom"/>
</dbReference>
<comment type="caution">
    <text evidence="3">The sequence shown here is derived from an EMBL/GenBank/DDBJ whole genome shotgun (WGS) entry which is preliminary data.</text>
</comment>
<dbReference type="Proteomes" id="UP000789831">
    <property type="component" value="Unassembled WGS sequence"/>
</dbReference>
<dbReference type="PANTHER" id="PTHR19303">
    <property type="entry name" value="TRANSPOSON"/>
    <property type="match status" value="1"/>
</dbReference>